<keyword evidence="2" id="KW-1185">Reference proteome</keyword>
<feature type="non-terminal residue" evidence="1">
    <location>
        <position position="1"/>
    </location>
</feature>
<evidence type="ECO:0000313" key="2">
    <source>
        <dbReference type="Proteomes" id="UP000188268"/>
    </source>
</evidence>
<accession>A0A1R3H1G6</accession>
<evidence type="ECO:0000313" key="1">
    <source>
        <dbReference type="EMBL" id="OMO64184.1"/>
    </source>
</evidence>
<protein>
    <submittedName>
        <fullName evidence="1">Uncharacterized protein</fullName>
    </submittedName>
</protein>
<dbReference type="Gramene" id="OMO64184">
    <property type="protein sequence ID" value="OMO64184"/>
    <property type="gene ID" value="CCACVL1_21967"/>
</dbReference>
<reference evidence="1 2" key="1">
    <citation type="submission" date="2013-09" db="EMBL/GenBank/DDBJ databases">
        <title>Corchorus capsularis genome sequencing.</title>
        <authorList>
            <person name="Alam M."/>
            <person name="Haque M.S."/>
            <person name="Islam M.S."/>
            <person name="Emdad E.M."/>
            <person name="Islam M.M."/>
            <person name="Ahmed B."/>
            <person name="Halim A."/>
            <person name="Hossen Q.M.M."/>
            <person name="Hossain M.Z."/>
            <person name="Ahmed R."/>
            <person name="Khan M.M."/>
            <person name="Islam R."/>
            <person name="Rashid M.M."/>
            <person name="Khan S.A."/>
            <person name="Rahman M.S."/>
            <person name="Alam M."/>
        </authorList>
    </citation>
    <scope>NUCLEOTIDE SEQUENCE [LARGE SCALE GENOMIC DNA]</scope>
    <source>
        <strain evidence="2">cv. CVL-1</strain>
        <tissue evidence="1">Whole seedling</tissue>
    </source>
</reference>
<gene>
    <name evidence="1" type="ORF">CCACVL1_21967</name>
</gene>
<dbReference type="Proteomes" id="UP000188268">
    <property type="component" value="Unassembled WGS sequence"/>
</dbReference>
<name>A0A1R3H1G6_COCAP</name>
<comment type="caution">
    <text evidence="1">The sequence shown here is derived from an EMBL/GenBank/DDBJ whole genome shotgun (WGS) entry which is preliminary data.</text>
</comment>
<dbReference type="EMBL" id="AWWV01012832">
    <property type="protein sequence ID" value="OMO64184.1"/>
    <property type="molecule type" value="Genomic_DNA"/>
</dbReference>
<dbReference type="AlphaFoldDB" id="A0A1R3H1G6"/>
<organism evidence="1 2">
    <name type="scientific">Corchorus capsularis</name>
    <name type="common">Jute</name>
    <dbReference type="NCBI Taxonomy" id="210143"/>
    <lineage>
        <taxon>Eukaryota</taxon>
        <taxon>Viridiplantae</taxon>
        <taxon>Streptophyta</taxon>
        <taxon>Embryophyta</taxon>
        <taxon>Tracheophyta</taxon>
        <taxon>Spermatophyta</taxon>
        <taxon>Magnoliopsida</taxon>
        <taxon>eudicotyledons</taxon>
        <taxon>Gunneridae</taxon>
        <taxon>Pentapetalae</taxon>
        <taxon>rosids</taxon>
        <taxon>malvids</taxon>
        <taxon>Malvales</taxon>
        <taxon>Malvaceae</taxon>
        <taxon>Grewioideae</taxon>
        <taxon>Apeibeae</taxon>
        <taxon>Corchorus</taxon>
    </lineage>
</organism>
<sequence>ERQLPPYISGFVHSWPITTPTSSKPPFSTWDSDFQAP</sequence>
<proteinExistence type="predicted"/>